<reference evidence="2 3" key="1">
    <citation type="submission" date="2019-07" db="EMBL/GenBank/DDBJ databases">
        <title>Whole genome shotgun sequence of Brevifollis gellanilyticus NBRC 108608.</title>
        <authorList>
            <person name="Hosoyama A."/>
            <person name="Uohara A."/>
            <person name="Ohji S."/>
            <person name="Ichikawa N."/>
        </authorList>
    </citation>
    <scope>NUCLEOTIDE SEQUENCE [LARGE SCALE GENOMIC DNA]</scope>
    <source>
        <strain evidence="2 3">NBRC 108608</strain>
    </source>
</reference>
<dbReference type="Proteomes" id="UP000321577">
    <property type="component" value="Unassembled WGS sequence"/>
</dbReference>
<feature type="chain" id="PRO_5021963265" description="3-keto-disaccharide hydrolase domain-containing protein" evidence="1">
    <location>
        <begin position="17"/>
        <end position="191"/>
    </location>
</feature>
<organism evidence="2 3">
    <name type="scientific">Brevifollis gellanilyticus</name>
    <dbReference type="NCBI Taxonomy" id="748831"/>
    <lineage>
        <taxon>Bacteria</taxon>
        <taxon>Pseudomonadati</taxon>
        <taxon>Verrucomicrobiota</taxon>
        <taxon>Verrucomicrobiia</taxon>
        <taxon>Verrucomicrobiales</taxon>
        <taxon>Verrucomicrobiaceae</taxon>
    </lineage>
</organism>
<evidence type="ECO:0000313" key="3">
    <source>
        <dbReference type="Proteomes" id="UP000321577"/>
    </source>
</evidence>
<evidence type="ECO:0000256" key="1">
    <source>
        <dbReference type="SAM" id="SignalP"/>
    </source>
</evidence>
<dbReference type="RefSeq" id="WP_146851592.1">
    <property type="nucleotide sequence ID" value="NZ_BKAG01000024.1"/>
</dbReference>
<evidence type="ECO:0000313" key="2">
    <source>
        <dbReference type="EMBL" id="GEP44038.1"/>
    </source>
</evidence>
<dbReference type="EMBL" id="BKAG01000024">
    <property type="protein sequence ID" value="GEP44038.1"/>
    <property type="molecule type" value="Genomic_DNA"/>
</dbReference>
<accession>A0A512MBE0</accession>
<dbReference type="OrthoDB" id="195920at2"/>
<proteinExistence type="predicted"/>
<sequence>MKWSLLLALIASPLMAEDLPVLAAPDFRLPLDASWKIAQGSYEPKDGVLVCAEKPENKHVAVLWHQVGWNTGVLECEFRLDGSKSFIVGCDGNTPEGLRHVGRFSLSPKQISIAEDSVKPSHILVKQAVDLKSGVWHKLRFEWKGDQISIQLNDQTLQAQHAFLAMPKTRSWIAVGGQTASIRALKISGKP</sequence>
<comment type="caution">
    <text evidence="2">The sequence shown here is derived from an EMBL/GenBank/DDBJ whole genome shotgun (WGS) entry which is preliminary data.</text>
</comment>
<protein>
    <recommendedName>
        <fullName evidence="4">3-keto-disaccharide hydrolase domain-containing protein</fullName>
    </recommendedName>
</protein>
<evidence type="ECO:0008006" key="4">
    <source>
        <dbReference type="Google" id="ProtNLM"/>
    </source>
</evidence>
<gene>
    <name evidence="2" type="ORF">BGE01nite_33290</name>
</gene>
<dbReference type="Gene3D" id="2.60.120.560">
    <property type="entry name" value="Exo-inulinase, domain 1"/>
    <property type="match status" value="1"/>
</dbReference>
<name>A0A512MBE0_9BACT</name>
<keyword evidence="3" id="KW-1185">Reference proteome</keyword>
<dbReference type="AlphaFoldDB" id="A0A512MBE0"/>
<feature type="signal peptide" evidence="1">
    <location>
        <begin position="1"/>
        <end position="16"/>
    </location>
</feature>
<keyword evidence="1" id="KW-0732">Signal</keyword>